<dbReference type="EMBL" id="JAATIQ010000167">
    <property type="protein sequence ID" value="KAF4374667.1"/>
    <property type="molecule type" value="Genomic_DNA"/>
</dbReference>
<evidence type="ECO:0000256" key="3">
    <source>
        <dbReference type="ARBA" id="ARBA00022527"/>
    </source>
</evidence>
<keyword evidence="4" id="KW-0433">Leucine-rich repeat</keyword>
<comment type="caution">
    <text evidence="29">The sequence shown here is derived from an EMBL/GenBank/DDBJ whole genome shotgun (WGS) entry which is preliminary data.</text>
</comment>
<keyword evidence="15 23" id="KW-0067">ATP-binding</keyword>
<evidence type="ECO:0000256" key="14">
    <source>
        <dbReference type="ARBA" id="ARBA00022833"/>
    </source>
</evidence>
<keyword evidence="12" id="KW-0418">Kinase</keyword>
<dbReference type="SMART" id="SM00647">
    <property type="entry name" value="IBR"/>
    <property type="match status" value="2"/>
</dbReference>
<dbReference type="InterPro" id="IPR002867">
    <property type="entry name" value="IBR_dom"/>
</dbReference>
<dbReference type="PANTHER" id="PTHR47986:SF10">
    <property type="entry name" value="RECEPTOR-LIKE KINASE TMK4"/>
    <property type="match status" value="1"/>
</dbReference>
<comment type="catalytic activity">
    <reaction evidence="20">
        <text>L-threonyl-[protein] + ATP = O-phospho-L-threonyl-[protein] + ADP + H(+)</text>
        <dbReference type="Rhea" id="RHEA:46608"/>
        <dbReference type="Rhea" id="RHEA-COMP:11060"/>
        <dbReference type="Rhea" id="RHEA-COMP:11605"/>
        <dbReference type="ChEBI" id="CHEBI:15378"/>
        <dbReference type="ChEBI" id="CHEBI:30013"/>
        <dbReference type="ChEBI" id="CHEBI:30616"/>
        <dbReference type="ChEBI" id="CHEBI:61977"/>
        <dbReference type="ChEBI" id="CHEBI:456216"/>
        <dbReference type="EC" id="2.7.11.1"/>
    </reaction>
</comment>
<evidence type="ECO:0000256" key="7">
    <source>
        <dbReference type="ARBA" id="ARBA00022723"/>
    </source>
</evidence>
<dbReference type="Gene3D" id="3.30.40.10">
    <property type="entry name" value="Zinc/RING finger domain, C3HC4 (zinc finger)"/>
    <property type="match status" value="1"/>
</dbReference>
<evidence type="ECO:0000256" key="21">
    <source>
        <dbReference type="ARBA" id="ARBA00048679"/>
    </source>
</evidence>
<evidence type="ECO:0000256" key="12">
    <source>
        <dbReference type="ARBA" id="ARBA00022777"/>
    </source>
</evidence>
<evidence type="ECO:0000256" key="9">
    <source>
        <dbReference type="ARBA" id="ARBA00022737"/>
    </source>
</evidence>
<keyword evidence="13" id="KW-0833">Ubl conjugation pathway</keyword>
<dbReference type="GO" id="GO:0008270">
    <property type="term" value="F:zinc ion binding"/>
    <property type="evidence" value="ECO:0007669"/>
    <property type="project" value="UniProtKB-KW"/>
</dbReference>
<keyword evidence="10 23" id="KW-0547">Nucleotide-binding</keyword>
<keyword evidence="14" id="KW-0862">Zinc</keyword>
<dbReference type="InterPro" id="IPR052422">
    <property type="entry name" value="Auxin_Ser/Thr_Kinase"/>
</dbReference>
<dbReference type="FunFam" id="1.10.510.10:FF:001023">
    <property type="entry name" value="Os07g0541700 protein"/>
    <property type="match status" value="1"/>
</dbReference>
<dbReference type="InterPro" id="IPR008271">
    <property type="entry name" value="Ser/Thr_kinase_AS"/>
</dbReference>
<keyword evidence="19" id="KW-0325">Glycoprotein</keyword>
<evidence type="ECO:0000256" key="5">
    <source>
        <dbReference type="ARBA" id="ARBA00022679"/>
    </source>
</evidence>
<evidence type="ECO:0000313" key="30">
    <source>
        <dbReference type="Proteomes" id="UP000583929"/>
    </source>
</evidence>
<dbReference type="GO" id="GO:0016020">
    <property type="term" value="C:membrane"/>
    <property type="evidence" value="ECO:0007669"/>
    <property type="project" value="UniProtKB-SubCell"/>
</dbReference>
<feature type="domain" description="Protein kinase" evidence="26">
    <location>
        <begin position="790"/>
        <end position="1014"/>
    </location>
</feature>
<accession>A0A7J6FVK6</accession>
<keyword evidence="6 25" id="KW-0812">Transmembrane</keyword>
<dbReference type="Gene3D" id="1.10.510.10">
    <property type="entry name" value="Transferase(Phosphotransferase) domain 1"/>
    <property type="match status" value="2"/>
</dbReference>
<evidence type="ECO:0000259" key="27">
    <source>
        <dbReference type="PROSITE" id="PS50089"/>
    </source>
</evidence>
<dbReference type="FunFam" id="3.30.40.10:FF:000230">
    <property type="entry name" value="RBR-type E3 ubiquitin transferase"/>
    <property type="match status" value="1"/>
</dbReference>
<dbReference type="PANTHER" id="PTHR47986">
    <property type="entry name" value="OSJNBA0070M12.3 PROTEIN"/>
    <property type="match status" value="1"/>
</dbReference>
<keyword evidence="7" id="KW-0479">Metal-binding</keyword>
<dbReference type="EC" id="2.7.11.1" evidence="2"/>
<dbReference type="Gene3D" id="1.20.120.1750">
    <property type="match status" value="1"/>
</dbReference>
<dbReference type="InterPro" id="IPR044066">
    <property type="entry name" value="TRIAD_supradom"/>
</dbReference>
<dbReference type="Pfam" id="PF22191">
    <property type="entry name" value="IBR_1"/>
    <property type="match status" value="1"/>
</dbReference>
<dbReference type="PROSITE" id="PS00107">
    <property type="entry name" value="PROTEIN_KINASE_ATP"/>
    <property type="match status" value="1"/>
</dbReference>
<dbReference type="InterPro" id="IPR025875">
    <property type="entry name" value="Leu-rich_rpt_4"/>
</dbReference>
<dbReference type="InterPro" id="IPR017907">
    <property type="entry name" value="Znf_RING_CS"/>
</dbReference>
<evidence type="ECO:0000256" key="4">
    <source>
        <dbReference type="ARBA" id="ARBA00022614"/>
    </source>
</evidence>
<gene>
    <name evidence="29" type="ORF">G4B88_004919</name>
</gene>
<dbReference type="InterPro" id="IPR032675">
    <property type="entry name" value="LRR_dom_sf"/>
</dbReference>
<keyword evidence="18" id="KW-0675">Receptor</keyword>
<dbReference type="Pfam" id="PF12799">
    <property type="entry name" value="LRR_4"/>
    <property type="match status" value="1"/>
</dbReference>
<evidence type="ECO:0000256" key="19">
    <source>
        <dbReference type="ARBA" id="ARBA00023180"/>
    </source>
</evidence>
<dbReference type="Pfam" id="PF00069">
    <property type="entry name" value="Pkinase"/>
    <property type="match status" value="1"/>
</dbReference>
<evidence type="ECO:0000313" key="29">
    <source>
        <dbReference type="EMBL" id="KAF4374667.1"/>
    </source>
</evidence>
<sequence>MAQLLSPPSSSVLDVALVDDFYFSLLFDEPSTDILPVSDAKYAEELQFQEALVSSAEATRNQTTIVTPSFFLISSPSPPSIIINVQKPVEEIGQSSEIFCEICTERKPTDEIFPNASCTHSYCSDCIGRHVASKIGESSAVAVVACPGLDCGGVHELEIESCRSILAKEIVEKWDEALCEALLMECEKFYCPFNDCSAVLVREIGEDEVIMESECPICHRLFCARCNVVWHSGIECEDYQRLNEDERGNEDLMVREMANQKNWKRCPRCKFYVERIDGCLHINCRCNYQFCYGCGSQWTETHDESAVMSKLLSVISPAPMGWSSIADYCSAWDGIKCSSGKVTVINLRDMSLTGTLPSHLGLTNLQTLSTSTNINLAPWSFPAELVGSSSLVTLYAGNCNMFGTIPDIFGSFPNLQDVRLSYNNLTGVLPLSFARSGIRNLWLNNQQMGLSGTIEVLANMTSLYQVWLHKNLFTGPIPDLSNLDTLFDLQLGDNLLMGIVPDSLSSIPSLKNITLANNTLQGPMPLFPKSVTNVELDGTNSFCKSTPGPCDTQVMALLQVAGNLGYPTVLANSWKNNDACSDWSFVICDSDGNVITVNFKKQGFLGKISHAFANLTSLKKLYLNDNGLTGSIPSSLTLLPQLQVLDVSNNNLTGDIPSFPPRVKFTTTGNLLLGKTPSSESGGSSGSGSGSSNSTDGSANGTRNGNRVSAGMIAGIVIAVIIFVLFVLFVSYKCFVKKFGRVENHEIGKASAMDSELQSQNSGDHNDFPLFEGGNVAISMQVLRQATNNFSEDNILGRGSFGVVYKGELDNGTKIAAKRMESNAMGTKRFERVSGRDCCSYERTLNQHLFDWQKNGISPLTWKQRVTIALDVARGVEYLHSLAQQSFIHRDLKPSNILLDDLMRAKVADFETGRVTTKVDVYAFGVVLMEIITGRKAVDDTVPDERSHLVTWFSRVLKNKENILMAIDEALDPDDETMVESIYKVVELAGHCTARNPYLRPDMGHVVNILGSLVEQWKPSCQEDDEKMTSRHERNMSLPQALERWHADKETSTMFDDISFRGVYQTAHTT</sequence>
<organism evidence="29 30">
    <name type="scientific">Cannabis sativa</name>
    <name type="common">Hemp</name>
    <name type="synonym">Marijuana</name>
    <dbReference type="NCBI Taxonomy" id="3483"/>
    <lineage>
        <taxon>Eukaryota</taxon>
        <taxon>Viridiplantae</taxon>
        <taxon>Streptophyta</taxon>
        <taxon>Embryophyta</taxon>
        <taxon>Tracheophyta</taxon>
        <taxon>Spermatophyta</taxon>
        <taxon>Magnoliopsida</taxon>
        <taxon>eudicotyledons</taxon>
        <taxon>Gunneridae</taxon>
        <taxon>Pentapetalae</taxon>
        <taxon>rosids</taxon>
        <taxon>fabids</taxon>
        <taxon>Rosales</taxon>
        <taxon>Cannabaceae</taxon>
        <taxon>Cannabis</taxon>
    </lineage>
</organism>
<dbReference type="Pfam" id="PF00560">
    <property type="entry name" value="LRR_1"/>
    <property type="match status" value="1"/>
</dbReference>
<evidence type="ECO:0000256" key="13">
    <source>
        <dbReference type="ARBA" id="ARBA00022786"/>
    </source>
</evidence>
<dbReference type="GO" id="GO:0005524">
    <property type="term" value="F:ATP binding"/>
    <property type="evidence" value="ECO:0007669"/>
    <property type="project" value="UniProtKB-UniRule"/>
</dbReference>
<keyword evidence="11 22" id="KW-0863">Zinc-finger</keyword>
<evidence type="ECO:0000256" key="2">
    <source>
        <dbReference type="ARBA" id="ARBA00012513"/>
    </source>
</evidence>
<feature type="binding site" evidence="23">
    <location>
        <position position="818"/>
    </location>
    <ligand>
        <name>ATP</name>
        <dbReference type="ChEBI" id="CHEBI:30616"/>
    </ligand>
</feature>
<evidence type="ECO:0000256" key="8">
    <source>
        <dbReference type="ARBA" id="ARBA00022729"/>
    </source>
</evidence>
<feature type="region of interest" description="Disordered" evidence="24">
    <location>
        <begin position="674"/>
        <end position="702"/>
    </location>
</feature>
<dbReference type="PROSITE" id="PS51873">
    <property type="entry name" value="TRIAD"/>
    <property type="match status" value="1"/>
</dbReference>
<dbReference type="SUPFAM" id="SSF56112">
    <property type="entry name" value="Protein kinase-like (PK-like)"/>
    <property type="match status" value="1"/>
</dbReference>
<dbReference type="InterPro" id="IPR017441">
    <property type="entry name" value="Protein_kinase_ATP_BS"/>
</dbReference>
<dbReference type="GO" id="GO:0004674">
    <property type="term" value="F:protein serine/threonine kinase activity"/>
    <property type="evidence" value="ECO:0007669"/>
    <property type="project" value="UniProtKB-KW"/>
</dbReference>
<dbReference type="CDD" id="cd22582">
    <property type="entry name" value="BRcat_RBR_unk"/>
    <property type="match status" value="1"/>
</dbReference>
<dbReference type="PROSITE" id="PS51450">
    <property type="entry name" value="LRR"/>
    <property type="match status" value="1"/>
</dbReference>
<dbReference type="FunFam" id="1.20.120.1750:FF:000018">
    <property type="entry name" value="RBR-type E3 ubiquitin transferase"/>
    <property type="match status" value="1"/>
</dbReference>
<dbReference type="Gene3D" id="3.30.200.20">
    <property type="entry name" value="Phosphorylase Kinase, domain 1"/>
    <property type="match status" value="1"/>
</dbReference>
<evidence type="ECO:0000256" key="15">
    <source>
        <dbReference type="ARBA" id="ARBA00022840"/>
    </source>
</evidence>
<dbReference type="CDD" id="cd22584">
    <property type="entry name" value="Rcat_RBR_unk"/>
    <property type="match status" value="1"/>
</dbReference>
<name>A0A7J6FVK6_CANSA</name>
<protein>
    <recommendedName>
        <fullName evidence="2">non-specific serine/threonine protein kinase</fullName>
        <ecNumber evidence="2">2.7.11.1</ecNumber>
    </recommendedName>
</protein>
<feature type="transmembrane region" description="Helical" evidence="25">
    <location>
        <begin position="710"/>
        <end position="732"/>
    </location>
</feature>
<reference evidence="29 30" key="1">
    <citation type="journal article" date="2020" name="bioRxiv">
        <title>Sequence and annotation of 42 cannabis genomes reveals extensive copy number variation in cannabinoid synthesis and pathogen resistance genes.</title>
        <authorList>
            <person name="Mckernan K.J."/>
            <person name="Helbert Y."/>
            <person name="Kane L.T."/>
            <person name="Ebling H."/>
            <person name="Zhang L."/>
            <person name="Liu B."/>
            <person name="Eaton Z."/>
            <person name="Mclaughlin S."/>
            <person name="Kingan S."/>
            <person name="Baybayan P."/>
            <person name="Concepcion G."/>
            <person name="Jordan M."/>
            <person name="Riva A."/>
            <person name="Barbazuk W."/>
            <person name="Harkins T."/>
        </authorList>
    </citation>
    <scope>NUCLEOTIDE SEQUENCE [LARGE SCALE GENOMIC DNA]</scope>
    <source>
        <strain evidence="30">cv. Jamaican Lion 4</strain>
        <tissue evidence="29">Leaf</tissue>
    </source>
</reference>
<dbReference type="PROSITE" id="PS50011">
    <property type="entry name" value="PROTEIN_KINASE_DOM"/>
    <property type="match status" value="1"/>
</dbReference>
<dbReference type="InterPro" id="IPR001611">
    <property type="entry name" value="Leu-rich_rpt"/>
</dbReference>
<proteinExistence type="predicted"/>
<comment type="subcellular location">
    <subcellularLocation>
        <location evidence="1">Membrane</location>
        <topology evidence="1">Single-pass membrane protein</topology>
    </subcellularLocation>
</comment>
<dbReference type="SUPFAM" id="SSF57850">
    <property type="entry name" value="RING/U-box"/>
    <property type="match status" value="3"/>
</dbReference>
<evidence type="ECO:0000256" key="22">
    <source>
        <dbReference type="PROSITE-ProRule" id="PRU00175"/>
    </source>
</evidence>
<dbReference type="PROSITE" id="PS00108">
    <property type="entry name" value="PROTEIN_KINASE_ST"/>
    <property type="match status" value="1"/>
</dbReference>
<evidence type="ECO:0000256" key="1">
    <source>
        <dbReference type="ARBA" id="ARBA00004167"/>
    </source>
</evidence>
<dbReference type="Pfam" id="PF01485">
    <property type="entry name" value="IBR"/>
    <property type="match status" value="1"/>
</dbReference>
<evidence type="ECO:0000256" key="11">
    <source>
        <dbReference type="ARBA" id="ARBA00022771"/>
    </source>
</evidence>
<evidence type="ECO:0000256" key="6">
    <source>
        <dbReference type="ARBA" id="ARBA00022692"/>
    </source>
</evidence>
<evidence type="ECO:0000256" key="10">
    <source>
        <dbReference type="ARBA" id="ARBA00022741"/>
    </source>
</evidence>
<keyword evidence="17 25" id="KW-0472">Membrane</keyword>
<dbReference type="InterPro" id="IPR011009">
    <property type="entry name" value="Kinase-like_dom_sf"/>
</dbReference>
<evidence type="ECO:0000256" key="25">
    <source>
        <dbReference type="SAM" id="Phobius"/>
    </source>
</evidence>
<feature type="domain" description="RING-type" evidence="28">
    <location>
        <begin position="96"/>
        <end position="314"/>
    </location>
</feature>
<evidence type="ECO:0000256" key="17">
    <source>
        <dbReference type="ARBA" id="ARBA00023136"/>
    </source>
</evidence>
<evidence type="ECO:0000259" key="28">
    <source>
        <dbReference type="PROSITE" id="PS51873"/>
    </source>
</evidence>
<evidence type="ECO:0000256" key="20">
    <source>
        <dbReference type="ARBA" id="ARBA00047899"/>
    </source>
</evidence>
<feature type="domain" description="RING-type" evidence="27">
    <location>
        <begin position="100"/>
        <end position="147"/>
    </location>
</feature>
<dbReference type="SUPFAM" id="SSF52058">
    <property type="entry name" value="L domain-like"/>
    <property type="match status" value="1"/>
</dbReference>
<dbReference type="Proteomes" id="UP000583929">
    <property type="component" value="Unassembled WGS sequence"/>
</dbReference>
<keyword evidence="9" id="KW-0677">Repeat</keyword>
<keyword evidence="5" id="KW-0808">Transferase</keyword>
<dbReference type="PROSITE" id="PS00518">
    <property type="entry name" value="ZF_RING_1"/>
    <property type="match status" value="1"/>
</dbReference>
<dbReference type="PROSITE" id="PS50089">
    <property type="entry name" value="ZF_RING_2"/>
    <property type="match status" value="1"/>
</dbReference>
<dbReference type="Gene3D" id="3.80.10.10">
    <property type="entry name" value="Ribonuclease Inhibitor"/>
    <property type="match status" value="3"/>
</dbReference>
<comment type="catalytic activity">
    <reaction evidence="21">
        <text>L-seryl-[protein] + ATP = O-phospho-L-seryl-[protein] + ADP + H(+)</text>
        <dbReference type="Rhea" id="RHEA:17989"/>
        <dbReference type="Rhea" id="RHEA-COMP:9863"/>
        <dbReference type="Rhea" id="RHEA-COMP:11604"/>
        <dbReference type="ChEBI" id="CHEBI:15378"/>
        <dbReference type="ChEBI" id="CHEBI:29999"/>
        <dbReference type="ChEBI" id="CHEBI:30616"/>
        <dbReference type="ChEBI" id="CHEBI:83421"/>
        <dbReference type="ChEBI" id="CHEBI:456216"/>
        <dbReference type="EC" id="2.7.11.1"/>
    </reaction>
</comment>
<keyword evidence="30" id="KW-1185">Reference proteome</keyword>
<evidence type="ECO:0000256" key="18">
    <source>
        <dbReference type="ARBA" id="ARBA00023170"/>
    </source>
</evidence>
<evidence type="ECO:0000256" key="16">
    <source>
        <dbReference type="ARBA" id="ARBA00022989"/>
    </source>
</evidence>
<evidence type="ECO:0000256" key="23">
    <source>
        <dbReference type="PROSITE-ProRule" id="PRU10141"/>
    </source>
</evidence>
<dbReference type="AlphaFoldDB" id="A0A7J6FVK6"/>
<keyword evidence="8" id="KW-0732">Signal</keyword>
<dbReference type="InterPro" id="IPR000719">
    <property type="entry name" value="Prot_kinase_dom"/>
</dbReference>
<keyword evidence="16 25" id="KW-1133">Transmembrane helix</keyword>
<dbReference type="SMART" id="SM00220">
    <property type="entry name" value="S_TKc"/>
    <property type="match status" value="1"/>
</dbReference>
<keyword evidence="3" id="KW-0723">Serine/threonine-protein kinase</keyword>
<dbReference type="InterPro" id="IPR013083">
    <property type="entry name" value="Znf_RING/FYVE/PHD"/>
</dbReference>
<evidence type="ECO:0000259" key="26">
    <source>
        <dbReference type="PROSITE" id="PS50011"/>
    </source>
</evidence>
<dbReference type="FunFam" id="3.80.10.10:FF:000129">
    <property type="entry name" value="Leucine-rich repeat receptor-like kinase"/>
    <property type="match status" value="1"/>
</dbReference>
<evidence type="ECO:0000256" key="24">
    <source>
        <dbReference type="SAM" id="MobiDB-lite"/>
    </source>
</evidence>
<dbReference type="InterPro" id="IPR001841">
    <property type="entry name" value="Znf_RING"/>
</dbReference>